<dbReference type="EMBL" id="AAAICE010000016">
    <property type="protein sequence ID" value="EAC3883382.1"/>
    <property type="molecule type" value="Genomic_DNA"/>
</dbReference>
<protein>
    <submittedName>
        <fullName evidence="3">Uncharacterized protein</fullName>
    </submittedName>
</protein>
<dbReference type="AlphaFoldDB" id="A0A9P1TMX1"/>
<comment type="caution">
    <text evidence="3">The sequence shown here is derived from an EMBL/GenBank/DDBJ whole genome shotgun (WGS) entry which is preliminary data.</text>
</comment>
<dbReference type="EMBL" id="AAAJCR010000019">
    <property type="protein sequence ID" value="EAC5950781.1"/>
    <property type="molecule type" value="Genomic_DNA"/>
</dbReference>
<proteinExistence type="predicted"/>
<feature type="compositionally biased region" description="Basic and acidic residues" evidence="1">
    <location>
        <begin position="1"/>
        <end position="11"/>
    </location>
</feature>
<organism evidence="3 5">
    <name type="scientific">Listeria monocytogenes</name>
    <dbReference type="NCBI Taxonomy" id="1639"/>
    <lineage>
        <taxon>Bacteria</taxon>
        <taxon>Bacillati</taxon>
        <taxon>Bacillota</taxon>
        <taxon>Bacilli</taxon>
        <taxon>Bacillales</taxon>
        <taxon>Listeriaceae</taxon>
        <taxon>Listeria</taxon>
    </lineage>
</organism>
<evidence type="ECO:0000256" key="1">
    <source>
        <dbReference type="SAM" id="MobiDB-lite"/>
    </source>
</evidence>
<feature type="region of interest" description="Disordered" evidence="1">
    <location>
        <begin position="1"/>
        <end position="21"/>
    </location>
</feature>
<gene>
    <name evidence="3" type="ORF">AP104_15570</name>
    <name evidence="2" type="ORF">B4X68_15395</name>
</gene>
<evidence type="ECO:0000313" key="5">
    <source>
        <dbReference type="Proteomes" id="UP000378540"/>
    </source>
</evidence>
<dbReference type="Proteomes" id="UP000356407">
    <property type="component" value="Unassembled WGS sequence"/>
</dbReference>
<reference evidence="3 5" key="1">
    <citation type="submission" date="2018-06" db="EMBL/GenBank/DDBJ databases">
        <authorList>
            <consortium name="GenomeTrakr: Next Generation Sequencing Network for Food Pathogen Tracability"/>
        </authorList>
    </citation>
    <scope>NUCLEOTIDE SEQUENCE [LARGE SCALE GENOMIC DNA]</scope>
    <source>
        <strain evidence="2 4">CFSAN060999</strain>
        <strain evidence="3 5">FDA00009539</strain>
    </source>
</reference>
<accession>A0A9P1TMX1</accession>
<evidence type="ECO:0000313" key="4">
    <source>
        <dbReference type="Proteomes" id="UP000356407"/>
    </source>
</evidence>
<feature type="compositionally biased region" description="Basic residues" evidence="1">
    <location>
        <begin position="12"/>
        <end position="21"/>
    </location>
</feature>
<name>A0A9P1TMX1_LISMN</name>
<evidence type="ECO:0000313" key="3">
    <source>
        <dbReference type="EMBL" id="EAC5950781.1"/>
    </source>
</evidence>
<dbReference type="Proteomes" id="UP000378540">
    <property type="component" value="Unassembled WGS sequence"/>
</dbReference>
<evidence type="ECO:0000313" key="2">
    <source>
        <dbReference type="EMBL" id="EAC3883382.1"/>
    </source>
</evidence>
<sequence>MGIEERCEGMNKRQRKKQAKRKKLGVEGVGYFKANLSWTNDPRIIGALKLLAEEEKAGAAHEQ</sequence>